<dbReference type="Pfam" id="PF00571">
    <property type="entry name" value="CBS"/>
    <property type="match status" value="1"/>
</dbReference>
<dbReference type="AlphaFoldDB" id="A0A1W6MWD0"/>
<evidence type="ECO:0000256" key="7">
    <source>
        <dbReference type="ARBA" id="ARBA00023136"/>
    </source>
</evidence>
<dbReference type="GO" id="GO:0046872">
    <property type="term" value="F:metal ion binding"/>
    <property type="evidence" value="ECO:0007669"/>
    <property type="project" value="UniProtKB-KW"/>
</dbReference>
<keyword evidence="9" id="KW-1003">Cell membrane</keyword>
<keyword evidence="7 9" id="KW-0472">Membrane</keyword>
<evidence type="ECO:0000256" key="1">
    <source>
        <dbReference type="ARBA" id="ARBA00004141"/>
    </source>
</evidence>
<dbReference type="PANTHER" id="PTHR43773:SF1">
    <property type="entry name" value="MAGNESIUM TRANSPORTER MGTE"/>
    <property type="match status" value="1"/>
</dbReference>
<feature type="transmembrane region" description="Helical" evidence="9">
    <location>
        <begin position="378"/>
        <end position="400"/>
    </location>
</feature>
<dbReference type="Gene3D" id="1.25.60.10">
    <property type="entry name" value="MgtE N-terminal domain-like"/>
    <property type="match status" value="1"/>
</dbReference>
<evidence type="ECO:0000256" key="5">
    <source>
        <dbReference type="ARBA" id="ARBA00022842"/>
    </source>
</evidence>
<dbReference type="InterPro" id="IPR006667">
    <property type="entry name" value="SLC41_membr_dom"/>
</dbReference>
<dbReference type="GO" id="GO:0015095">
    <property type="term" value="F:magnesium ion transmembrane transporter activity"/>
    <property type="evidence" value="ECO:0007669"/>
    <property type="project" value="UniProtKB-UniRule"/>
</dbReference>
<gene>
    <name evidence="12" type="ORF">B1812_13315</name>
</gene>
<dbReference type="RefSeq" id="WP_085772019.1">
    <property type="nucleotide sequence ID" value="NZ_AP027149.1"/>
</dbReference>
<organism evidence="12 13">
    <name type="scientific">Methylocystis bryophila</name>
    <dbReference type="NCBI Taxonomy" id="655015"/>
    <lineage>
        <taxon>Bacteria</taxon>
        <taxon>Pseudomonadati</taxon>
        <taxon>Pseudomonadota</taxon>
        <taxon>Alphaproteobacteria</taxon>
        <taxon>Hyphomicrobiales</taxon>
        <taxon>Methylocystaceae</taxon>
        <taxon>Methylocystis</taxon>
    </lineage>
</organism>
<keyword evidence="5 9" id="KW-0460">Magnesium</keyword>
<feature type="transmembrane region" description="Helical" evidence="9">
    <location>
        <begin position="304"/>
        <end position="324"/>
    </location>
</feature>
<evidence type="ECO:0000313" key="13">
    <source>
        <dbReference type="Proteomes" id="UP000193978"/>
    </source>
</evidence>
<dbReference type="EMBL" id="CP019948">
    <property type="protein sequence ID" value="ARN81901.1"/>
    <property type="molecule type" value="Genomic_DNA"/>
</dbReference>
<dbReference type="InterPro" id="IPR046342">
    <property type="entry name" value="CBS_dom_sf"/>
</dbReference>
<dbReference type="Pfam" id="PF03448">
    <property type="entry name" value="MgtE_N"/>
    <property type="match status" value="1"/>
</dbReference>
<dbReference type="InterPro" id="IPR038076">
    <property type="entry name" value="MgtE_N_sf"/>
</dbReference>
<dbReference type="Pfam" id="PF01769">
    <property type="entry name" value="MgtE"/>
    <property type="match status" value="1"/>
</dbReference>
<dbReference type="InterPro" id="IPR000644">
    <property type="entry name" value="CBS_dom"/>
</dbReference>
<feature type="transmembrane region" description="Helical" evidence="9">
    <location>
        <begin position="406"/>
        <end position="431"/>
    </location>
</feature>
<proteinExistence type="inferred from homology"/>
<dbReference type="PANTHER" id="PTHR43773">
    <property type="entry name" value="MAGNESIUM TRANSPORTER MGTE"/>
    <property type="match status" value="1"/>
</dbReference>
<feature type="domain" description="CBS" evidence="11">
    <location>
        <begin position="222"/>
        <end position="278"/>
    </location>
</feature>
<feature type="region of interest" description="Disordered" evidence="10">
    <location>
        <begin position="1"/>
        <end position="20"/>
    </location>
</feature>
<dbReference type="Gene3D" id="3.10.580.10">
    <property type="entry name" value="CBS-domain"/>
    <property type="match status" value="1"/>
</dbReference>
<accession>A0A1W6MWD0</accession>
<comment type="subunit">
    <text evidence="9">Homodimer.</text>
</comment>
<comment type="similarity">
    <text evidence="2 9">Belongs to the SLC41A transporter family.</text>
</comment>
<dbReference type="InterPro" id="IPR006668">
    <property type="entry name" value="Mg_transptr_MgtE_intracell_dom"/>
</dbReference>
<keyword evidence="13" id="KW-1185">Reference proteome</keyword>
<comment type="caution">
    <text evidence="9">Lacks conserved residue(s) required for the propagation of feature annotation.</text>
</comment>
<dbReference type="SUPFAM" id="SSF54631">
    <property type="entry name" value="CBS-domain pair"/>
    <property type="match status" value="1"/>
</dbReference>
<dbReference type="SUPFAM" id="SSF158791">
    <property type="entry name" value="MgtE N-terminal domain-like"/>
    <property type="match status" value="1"/>
</dbReference>
<evidence type="ECO:0000259" key="11">
    <source>
        <dbReference type="PROSITE" id="PS51371"/>
    </source>
</evidence>
<evidence type="ECO:0000256" key="4">
    <source>
        <dbReference type="ARBA" id="ARBA00022692"/>
    </source>
</evidence>
<evidence type="ECO:0000256" key="9">
    <source>
        <dbReference type="RuleBase" id="RU362011"/>
    </source>
</evidence>
<keyword evidence="6 9" id="KW-1133">Transmembrane helix</keyword>
<keyword evidence="4 9" id="KW-0812">Transmembrane</keyword>
<dbReference type="InterPro" id="IPR036739">
    <property type="entry name" value="SLC41_membr_dom_sf"/>
</dbReference>
<dbReference type="InterPro" id="IPR006669">
    <property type="entry name" value="MgtE_transporter"/>
</dbReference>
<dbReference type="GO" id="GO:0005886">
    <property type="term" value="C:plasma membrane"/>
    <property type="evidence" value="ECO:0007669"/>
    <property type="project" value="UniProtKB-SubCell"/>
</dbReference>
<dbReference type="KEGG" id="mbry:B1812_13315"/>
<comment type="function">
    <text evidence="9">Acts as a magnesium transporter.</text>
</comment>
<dbReference type="NCBIfam" id="TIGR00400">
    <property type="entry name" value="mgtE"/>
    <property type="match status" value="1"/>
</dbReference>
<dbReference type="Gene3D" id="1.10.357.20">
    <property type="entry name" value="SLC41 divalent cation transporters, integral membrane domain"/>
    <property type="match status" value="1"/>
</dbReference>
<dbReference type="STRING" id="655015.B1812_13315"/>
<feature type="transmembrane region" description="Helical" evidence="9">
    <location>
        <begin position="443"/>
        <end position="468"/>
    </location>
</feature>
<dbReference type="SMART" id="SM00924">
    <property type="entry name" value="MgtE_N"/>
    <property type="match status" value="1"/>
</dbReference>
<dbReference type="Proteomes" id="UP000193978">
    <property type="component" value="Chromosome"/>
</dbReference>
<dbReference type="PROSITE" id="PS51371">
    <property type="entry name" value="CBS"/>
    <property type="match status" value="1"/>
</dbReference>
<evidence type="ECO:0000256" key="3">
    <source>
        <dbReference type="ARBA" id="ARBA00022448"/>
    </source>
</evidence>
<keyword evidence="3 9" id="KW-0813">Transport</keyword>
<evidence type="ECO:0000256" key="8">
    <source>
        <dbReference type="PROSITE-ProRule" id="PRU00703"/>
    </source>
</evidence>
<reference evidence="12 13" key="1">
    <citation type="submission" date="2017-02" db="EMBL/GenBank/DDBJ databases">
        <authorList>
            <person name="Peterson S.W."/>
        </authorList>
    </citation>
    <scope>NUCLEOTIDE SEQUENCE [LARGE SCALE GENOMIC DNA]</scope>
    <source>
        <strain evidence="12 13">S285</strain>
    </source>
</reference>
<evidence type="ECO:0000256" key="10">
    <source>
        <dbReference type="SAM" id="MobiDB-lite"/>
    </source>
</evidence>
<comment type="subcellular location">
    <subcellularLocation>
        <location evidence="9">Cell membrane</location>
        <topology evidence="9">Multi-pass membrane protein</topology>
    </subcellularLocation>
    <subcellularLocation>
        <location evidence="1">Membrane</location>
        <topology evidence="1">Multi-pass membrane protein</topology>
    </subcellularLocation>
</comment>
<dbReference type="OrthoDB" id="9790355at2"/>
<keyword evidence="8" id="KW-0129">CBS domain</keyword>
<feature type="compositionally biased region" description="Acidic residues" evidence="10">
    <location>
        <begin position="1"/>
        <end position="10"/>
    </location>
</feature>
<evidence type="ECO:0000256" key="6">
    <source>
        <dbReference type="ARBA" id="ARBA00022989"/>
    </source>
</evidence>
<sequence length="469" mass="51351">MDLDREEVETGPEVFRDEDGKPRPLFVESVTEAVASGDAAATYALVGSLHEADLGALLELLDHDARHQLIALMGADFDFTALTEVGETTREDILEDLPVETLAEAVRDLESDDAVAILETLEPDEQAEVLDALPAHERVLLSRSLNYPEDSAGRLMQTSLIAVPPFWTAGQVLDFFRETDPDLLPDNFFEVFVVDSGYRFLGTVFLDALVRARPDRRVDQIMQEDRRRLNDMDDRAEAARMFERYNLVSVPVVDEAERLVGVIMIDDIVDVMQEAASEEIKALGGVNPEEELSDNFWMTARSRFWWLLVNLATAFLASSVLRLFENQIEKMVALAVLAPIVASQGGNSATQTMTVIVRALATQELSRTNAVRVIFREAAAGAVNGAAFGLITGVVASNWFQNVGIAPVMALAMLTNLLAGAFGGVLIPLTLERFKVDPAVSASAFVTTVTDVIGYGAFLSIATIWFHLS</sequence>
<protein>
    <recommendedName>
        <fullName evidence="9">Magnesium transporter MgtE</fullName>
    </recommendedName>
</protein>
<name>A0A1W6MWD0_9HYPH</name>
<dbReference type="SUPFAM" id="SSF161093">
    <property type="entry name" value="MgtE membrane domain-like"/>
    <property type="match status" value="1"/>
</dbReference>
<evidence type="ECO:0000256" key="2">
    <source>
        <dbReference type="ARBA" id="ARBA00009749"/>
    </source>
</evidence>
<evidence type="ECO:0000313" key="12">
    <source>
        <dbReference type="EMBL" id="ARN81901.1"/>
    </source>
</evidence>
<dbReference type="CDD" id="cd04606">
    <property type="entry name" value="CBS_pair_Mg_transporter"/>
    <property type="match status" value="1"/>
</dbReference>
<keyword evidence="9" id="KW-0479">Metal-binding</keyword>